<name>A0ABY8H5A6_9MICC</name>
<evidence type="ECO:0000256" key="3">
    <source>
        <dbReference type="ARBA" id="ARBA00023163"/>
    </source>
</evidence>
<dbReference type="PROSITE" id="PS51077">
    <property type="entry name" value="HTH_ICLR"/>
    <property type="match status" value="1"/>
</dbReference>
<dbReference type="SUPFAM" id="SSF55781">
    <property type="entry name" value="GAF domain-like"/>
    <property type="match status" value="1"/>
</dbReference>
<dbReference type="Proteomes" id="UP001219037">
    <property type="component" value="Chromosome"/>
</dbReference>
<evidence type="ECO:0000256" key="2">
    <source>
        <dbReference type="ARBA" id="ARBA00023125"/>
    </source>
</evidence>
<evidence type="ECO:0000313" key="6">
    <source>
        <dbReference type="EMBL" id="WFP16328.1"/>
    </source>
</evidence>
<evidence type="ECO:0000259" key="5">
    <source>
        <dbReference type="PROSITE" id="PS51078"/>
    </source>
</evidence>
<protein>
    <submittedName>
        <fullName evidence="6">IclR family transcriptional regulator</fullName>
    </submittedName>
</protein>
<dbReference type="Gene3D" id="1.10.10.10">
    <property type="entry name" value="Winged helix-like DNA-binding domain superfamily/Winged helix DNA-binding domain"/>
    <property type="match status" value="1"/>
</dbReference>
<dbReference type="InterPro" id="IPR050707">
    <property type="entry name" value="HTH_MetabolicPath_Reg"/>
</dbReference>
<sequence>MSANAAPSQTLARGVRLLKLVAEAPVAPTIAEVSEQMGVHRSIVYRILRTLEQEALLRRDDTGRIRPGIGLAPLALAVESSVQAAALPVLTEVANELDMSAFIAVAEHGDCYTLVTVEPARAHAVTQRPGTRHPLERGAPGLVVLSQLDEAAVTEMNLDAERLERLERMRETGYATSGNEVIPGVSAIAVPLQMPGQLPAALAVVYPTQDKDIEAVAARLHRGAEQVRARLGDHS</sequence>
<keyword evidence="7" id="KW-1185">Reference proteome</keyword>
<dbReference type="Pfam" id="PF01614">
    <property type="entry name" value="IclR_C"/>
    <property type="match status" value="1"/>
</dbReference>
<dbReference type="InterPro" id="IPR014757">
    <property type="entry name" value="Tscrpt_reg_IclR_C"/>
</dbReference>
<dbReference type="Gene3D" id="3.30.450.40">
    <property type="match status" value="1"/>
</dbReference>
<proteinExistence type="predicted"/>
<gene>
    <name evidence="6" type="ORF">P8192_13240</name>
</gene>
<feature type="domain" description="HTH iclR-type" evidence="4">
    <location>
        <begin position="8"/>
        <end position="69"/>
    </location>
</feature>
<dbReference type="SUPFAM" id="SSF46785">
    <property type="entry name" value="Winged helix' DNA-binding domain"/>
    <property type="match status" value="1"/>
</dbReference>
<dbReference type="EMBL" id="CP121252">
    <property type="protein sequence ID" value="WFP16328.1"/>
    <property type="molecule type" value="Genomic_DNA"/>
</dbReference>
<keyword evidence="1" id="KW-0805">Transcription regulation</keyword>
<accession>A0ABY8H5A6</accession>
<dbReference type="PROSITE" id="PS51078">
    <property type="entry name" value="ICLR_ED"/>
    <property type="match status" value="1"/>
</dbReference>
<feature type="domain" description="IclR-ED" evidence="5">
    <location>
        <begin position="70"/>
        <end position="233"/>
    </location>
</feature>
<evidence type="ECO:0000256" key="1">
    <source>
        <dbReference type="ARBA" id="ARBA00023015"/>
    </source>
</evidence>
<keyword evidence="3" id="KW-0804">Transcription</keyword>
<keyword evidence="2" id="KW-0238">DNA-binding</keyword>
<dbReference type="InterPro" id="IPR005471">
    <property type="entry name" value="Tscrpt_reg_IclR_N"/>
</dbReference>
<evidence type="ECO:0000313" key="7">
    <source>
        <dbReference type="Proteomes" id="UP001219037"/>
    </source>
</evidence>
<dbReference type="PANTHER" id="PTHR30136">
    <property type="entry name" value="HELIX-TURN-HELIX TRANSCRIPTIONAL REGULATOR, ICLR FAMILY"/>
    <property type="match status" value="1"/>
</dbReference>
<organism evidence="6 7">
    <name type="scientific">Citricoccus muralis</name>
    <dbReference type="NCBI Taxonomy" id="169134"/>
    <lineage>
        <taxon>Bacteria</taxon>
        <taxon>Bacillati</taxon>
        <taxon>Actinomycetota</taxon>
        <taxon>Actinomycetes</taxon>
        <taxon>Micrococcales</taxon>
        <taxon>Micrococcaceae</taxon>
        <taxon>Citricoccus</taxon>
    </lineage>
</organism>
<evidence type="ECO:0000259" key="4">
    <source>
        <dbReference type="PROSITE" id="PS51077"/>
    </source>
</evidence>
<dbReference type="Pfam" id="PF09339">
    <property type="entry name" value="HTH_IclR"/>
    <property type="match status" value="1"/>
</dbReference>
<dbReference type="InterPro" id="IPR029016">
    <property type="entry name" value="GAF-like_dom_sf"/>
</dbReference>
<dbReference type="InterPro" id="IPR036388">
    <property type="entry name" value="WH-like_DNA-bd_sf"/>
</dbReference>
<dbReference type="PANTHER" id="PTHR30136:SF24">
    <property type="entry name" value="HTH-TYPE TRANSCRIPTIONAL REPRESSOR ALLR"/>
    <property type="match status" value="1"/>
</dbReference>
<dbReference type="RefSeq" id="WP_278157475.1">
    <property type="nucleotide sequence ID" value="NZ_CP121252.1"/>
</dbReference>
<dbReference type="InterPro" id="IPR036390">
    <property type="entry name" value="WH_DNA-bd_sf"/>
</dbReference>
<dbReference type="SMART" id="SM00346">
    <property type="entry name" value="HTH_ICLR"/>
    <property type="match status" value="1"/>
</dbReference>
<reference evidence="6 7" key="1">
    <citation type="submission" date="2023-04" db="EMBL/GenBank/DDBJ databases">
        <title>Funneling lignin-derived compounds into biodiesel using alkali-halophilic Citricoccus sp. P2.</title>
        <authorList>
            <person name="Luo C.-B."/>
        </authorList>
    </citation>
    <scope>NUCLEOTIDE SEQUENCE [LARGE SCALE GENOMIC DNA]</scope>
    <source>
        <strain evidence="6 7">P2</strain>
    </source>
</reference>